<evidence type="ECO:0000313" key="1">
    <source>
        <dbReference type="EMBL" id="QOY88727.1"/>
    </source>
</evidence>
<dbReference type="KEGG" id="pfer:IRI77_01830"/>
<dbReference type="RefSeq" id="WP_194450389.1">
    <property type="nucleotide sequence ID" value="NZ_CP063849.1"/>
</dbReference>
<dbReference type="Proteomes" id="UP000593892">
    <property type="component" value="Chromosome"/>
</dbReference>
<organism evidence="1 2">
    <name type="scientific">Paludibaculum fermentans</name>
    <dbReference type="NCBI Taxonomy" id="1473598"/>
    <lineage>
        <taxon>Bacteria</taxon>
        <taxon>Pseudomonadati</taxon>
        <taxon>Acidobacteriota</taxon>
        <taxon>Terriglobia</taxon>
        <taxon>Bryobacterales</taxon>
        <taxon>Bryobacteraceae</taxon>
        <taxon>Paludibaculum</taxon>
    </lineage>
</organism>
<evidence type="ECO:0000313" key="2">
    <source>
        <dbReference type="Proteomes" id="UP000593892"/>
    </source>
</evidence>
<sequence length="609" mass="70473">MPGAPESPAGELSSLQRGHLRYFPVVPGRLEFAAAVRRELLANRPGVVAVELPAWLQPFYMEALDRLPQFSVVVYPEGGESERGVYVVVEPADPFVEALRTAQEIGAELLFLEPNAIDRPHLPDLYPDSHSLRSILLDQYIEAYRLFPQARNDEINDHAAGMAWRLQGTDSTKPTTVVLSLNLFDAVLDAMEKPQDPPRDRKDLTAELVNPHPDCLAEISQEYPFLQERYEHYRALMGDDARVDRRRVQYELLKEAERNYLAQTGDAIAHWQRRMMARYTRNLAMLENQLVAGLFDLTVAARAVVDDNYAWEVWHAANSYAWQDEHTPLETLNLSAEEVYLHSRRMRLRRRLPRKKQRLMPRGLKERPKEKHPGEWAEQLDGNSICSYPPEDLVIEDYGKFLRERAKTILREERVRVEPFTTSVHDGIDIRETIRNWHEGKIYVRKFERLSGDVGAVVVIFDEDPLDRYTYMTTWLGEHQNESDMAYYATQPFDHLVGPGIGRAEYGGFLMVLPPRRMFDVWNDPDYDFAESKPERLLMAALDYSVERHVVYVAAKPPRSIFRSIAAHLNRQIIYIPIGQLSPTKLKKLRVVHVLDSHERRKVAKDFLW</sequence>
<accession>A0A7S7NRY0</accession>
<gene>
    <name evidence="1" type="ORF">IRI77_01830</name>
</gene>
<protein>
    <submittedName>
        <fullName evidence="1">Uncharacterized protein</fullName>
    </submittedName>
</protein>
<dbReference type="EMBL" id="CP063849">
    <property type="protein sequence ID" value="QOY88727.1"/>
    <property type="molecule type" value="Genomic_DNA"/>
</dbReference>
<reference evidence="1 2" key="1">
    <citation type="submission" date="2020-10" db="EMBL/GenBank/DDBJ databases">
        <title>Complete genome sequence of Paludibaculum fermentans P105T, a facultatively anaerobic acidobacterium capable of dissimilatory Fe(III) reduction.</title>
        <authorList>
            <person name="Dedysh S.N."/>
            <person name="Beletsky A.V."/>
            <person name="Kulichevskaya I.S."/>
            <person name="Mardanov A.V."/>
            <person name="Ravin N.V."/>
        </authorList>
    </citation>
    <scope>NUCLEOTIDE SEQUENCE [LARGE SCALE GENOMIC DNA]</scope>
    <source>
        <strain evidence="1 2">P105</strain>
    </source>
</reference>
<name>A0A7S7NRY0_PALFE</name>
<keyword evidence="2" id="KW-1185">Reference proteome</keyword>
<dbReference type="AlphaFoldDB" id="A0A7S7NRY0"/>
<proteinExistence type="predicted"/>